<evidence type="ECO:0000313" key="2">
    <source>
        <dbReference type="Proteomes" id="UP001142489"/>
    </source>
</evidence>
<gene>
    <name evidence="1" type="ORF">JRQ81_008413</name>
</gene>
<reference evidence="1" key="1">
    <citation type="journal article" date="2023" name="DNA Res.">
        <title>Chromosome-level genome assembly of Phrynocephalus forsythii using third-generation DNA sequencing and Hi-C analysis.</title>
        <authorList>
            <person name="Qi Y."/>
            <person name="Zhao W."/>
            <person name="Zhao Y."/>
            <person name="Niu C."/>
            <person name="Cao S."/>
            <person name="Zhang Y."/>
        </authorList>
    </citation>
    <scope>NUCLEOTIDE SEQUENCE</scope>
    <source>
        <tissue evidence="1">Muscle</tissue>
    </source>
</reference>
<evidence type="ECO:0000313" key="1">
    <source>
        <dbReference type="EMBL" id="KAJ7309094.1"/>
    </source>
</evidence>
<comment type="caution">
    <text evidence="1">The sequence shown here is derived from an EMBL/GenBank/DDBJ whole genome shotgun (WGS) entry which is preliminary data.</text>
</comment>
<accession>A0A9Q0XDT8</accession>
<protein>
    <submittedName>
        <fullName evidence="1">Uncharacterized protein</fullName>
    </submittedName>
</protein>
<proteinExistence type="predicted"/>
<keyword evidence="2" id="KW-1185">Reference proteome</keyword>
<dbReference type="EMBL" id="JAPFRF010000017">
    <property type="protein sequence ID" value="KAJ7309094.1"/>
    <property type="molecule type" value="Genomic_DNA"/>
</dbReference>
<sequence>MREVPLYIWCTGKPAERHTETQTTCNTAKDTLPLSPLNDIFRTRGLKGCYLPPSGVILFTDVVACVAVSSKFPILLLWPWGPASSGECEQMPAYRCYSTSEEMEQQLTDRILCAP</sequence>
<dbReference type="Proteomes" id="UP001142489">
    <property type="component" value="Unassembled WGS sequence"/>
</dbReference>
<name>A0A9Q0XDT8_9SAUR</name>
<dbReference type="AlphaFoldDB" id="A0A9Q0XDT8"/>
<organism evidence="1 2">
    <name type="scientific">Phrynocephalus forsythii</name>
    <dbReference type="NCBI Taxonomy" id="171643"/>
    <lineage>
        <taxon>Eukaryota</taxon>
        <taxon>Metazoa</taxon>
        <taxon>Chordata</taxon>
        <taxon>Craniata</taxon>
        <taxon>Vertebrata</taxon>
        <taxon>Euteleostomi</taxon>
        <taxon>Lepidosauria</taxon>
        <taxon>Squamata</taxon>
        <taxon>Bifurcata</taxon>
        <taxon>Unidentata</taxon>
        <taxon>Episquamata</taxon>
        <taxon>Toxicofera</taxon>
        <taxon>Iguania</taxon>
        <taxon>Acrodonta</taxon>
        <taxon>Agamidae</taxon>
        <taxon>Agaminae</taxon>
        <taxon>Phrynocephalus</taxon>
    </lineage>
</organism>